<keyword evidence="2" id="KW-1185">Reference proteome</keyword>
<accession>A0A397VPJ1</accession>
<organism evidence="1 2">
    <name type="scientific">Gigaspora rosea</name>
    <dbReference type="NCBI Taxonomy" id="44941"/>
    <lineage>
        <taxon>Eukaryota</taxon>
        <taxon>Fungi</taxon>
        <taxon>Fungi incertae sedis</taxon>
        <taxon>Mucoromycota</taxon>
        <taxon>Glomeromycotina</taxon>
        <taxon>Glomeromycetes</taxon>
        <taxon>Diversisporales</taxon>
        <taxon>Gigasporaceae</taxon>
        <taxon>Gigaspora</taxon>
    </lineage>
</organism>
<name>A0A397VPJ1_9GLOM</name>
<reference evidence="1 2" key="1">
    <citation type="submission" date="2018-06" db="EMBL/GenBank/DDBJ databases">
        <title>Comparative genomics reveals the genomic features of Rhizophagus irregularis, R. cerebriforme, R. diaphanum and Gigaspora rosea, and their symbiotic lifestyle signature.</title>
        <authorList>
            <person name="Morin E."/>
            <person name="San Clemente H."/>
            <person name="Chen E.C.H."/>
            <person name="De La Providencia I."/>
            <person name="Hainaut M."/>
            <person name="Kuo A."/>
            <person name="Kohler A."/>
            <person name="Murat C."/>
            <person name="Tang N."/>
            <person name="Roy S."/>
            <person name="Loubradou J."/>
            <person name="Henrissat B."/>
            <person name="Grigoriev I.V."/>
            <person name="Corradi N."/>
            <person name="Roux C."/>
            <person name="Martin F.M."/>
        </authorList>
    </citation>
    <scope>NUCLEOTIDE SEQUENCE [LARGE SCALE GENOMIC DNA]</scope>
    <source>
        <strain evidence="1 2">DAOM 194757</strain>
    </source>
</reference>
<dbReference type="AlphaFoldDB" id="A0A397VPJ1"/>
<comment type="caution">
    <text evidence="1">The sequence shown here is derived from an EMBL/GenBank/DDBJ whole genome shotgun (WGS) entry which is preliminary data.</text>
</comment>
<dbReference type="Proteomes" id="UP000266673">
    <property type="component" value="Unassembled WGS sequence"/>
</dbReference>
<proteinExistence type="predicted"/>
<protein>
    <submittedName>
        <fullName evidence="1">Uncharacterized protein</fullName>
    </submittedName>
</protein>
<evidence type="ECO:0000313" key="1">
    <source>
        <dbReference type="EMBL" id="RIB21833.1"/>
    </source>
</evidence>
<gene>
    <name evidence="1" type="ORF">C2G38_2175557</name>
</gene>
<evidence type="ECO:0000313" key="2">
    <source>
        <dbReference type="Proteomes" id="UP000266673"/>
    </source>
</evidence>
<dbReference type="EMBL" id="QKWP01000339">
    <property type="protein sequence ID" value="RIB21833.1"/>
    <property type="molecule type" value="Genomic_DNA"/>
</dbReference>
<sequence length="105" mass="12157">MGILKAALCYKFGYDTRQDEDKFEVFRKRANYNANIEEISKGGFNTVIKATWLDGRRRKYRNPERESNSIVALRLFEVDSLVNITFPGLMGGGKLKRTYETNILK</sequence>